<evidence type="ECO:0000313" key="2">
    <source>
        <dbReference type="Proteomes" id="UP001066276"/>
    </source>
</evidence>
<evidence type="ECO:0000313" key="1">
    <source>
        <dbReference type="EMBL" id="KAJ1148824.1"/>
    </source>
</evidence>
<keyword evidence="2" id="KW-1185">Reference proteome</keyword>
<proteinExistence type="predicted"/>
<reference evidence="1" key="1">
    <citation type="journal article" date="2022" name="bioRxiv">
        <title>Sequencing and chromosome-scale assembly of the giantPleurodeles waltlgenome.</title>
        <authorList>
            <person name="Brown T."/>
            <person name="Elewa A."/>
            <person name="Iarovenko S."/>
            <person name="Subramanian E."/>
            <person name="Araus A.J."/>
            <person name="Petzold A."/>
            <person name="Susuki M."/>
            <person name="Suzuki K.-i.T."/>
            <person name="Hayashi T."/>
            <person name="Toyoda A."/>
            <person name="Oliveira C."/>
            <person name="Osipova E."/>
            <person name="Leigh N.D."/>
            <person name="Simon A."/>
            <person name="Yun M.H."/>
        </authorList>
    </citation>
    <scope>NUCLEOTIDE SEQUENCE</scope>
    <source>
        <strain evidence="1">20211129_DDA</strain>
        <tissue evidence="1">Liver</tissue>
    </source>
</reference>
<dbReference type="AlphaFoldDB" id="A0AAV7R964"/>
<protein>
    <submittedName>
        <fullName evidence="1">Uncharacterized protein</fullName>
    </submittedName>
</protein>
<gene>
    <name evidence="1" type="ORF">NDU88_001650</name>
</gene>
<dbReference type="EMBL" id="JANPWB010000009">
    <property type="protein sequence ID" value="KAJ1148824.1"/>
    <property type="molecule type" value="Genomic_DNA"/>
</dbReference>
<comment type="caution">
    <text evidence="1">The sequence shown here is derived from an EMBL/GenBank/DDBJ whole genome shotgun (WGS) entry which is preliminary data.</text>
</comment>
<dbReference type="Proteomes" id="UP001066276">
    <property type="component" value="Chromosome 5"/>
</dbReference>
<organism evidence="1 2">
    <name type="scientific">Pleurodeles waltl</name>
    <name type="common">Iberian ribbed newt</name>
    <dbReference type="NCBI Taxonomy" id="8319"/>
    <lineage>
        <taxon>Eukaryota</taxon>
        <taxon>Metazoa</taxon>
        <taxon>Chordata</taxon>
        <taxon>Craniata</taxon>
        <taxon>Vertebrata</taxon>
        <taxon>Euteleostomi</taxon>
        <taxon>Amphibia</taxon>
        <taxon>Batrachia</taxon>
        <taxon>Caudata</taxon>
        <taxon>Salamandroidea</taxon>
        <taxon>Salamandridae</taxon>
        <taxon>Pleurodelinae</taxon>
        <taxon>Pleurodeles</taxon>
    </lineage>
</organism>
<sequence>MAYAEHLQRLRLIDYKAYIQRTHPEVDKSGALLARLIHPTPPPTPILTIHSETQGVVNTQLGINTVFRDFYADLYTAPTAPPDTLLIEYLNKARLPQITPQVREELGADLTVEEIKGAVRDMSSNKTPVSDGLPVELYNIYIHKRAPQLLKLYNY</sequence>
<accession>A0AAV7R964</accession>
<name>A0AAV7R964_PLEWA</name>